<dbReference type="OrthoDB" id="1683800at2"/>
<evidence type="ECO:0000313" key="1">
    <source>
        <dbReference type="EMBL" id="NEZ47022.1"/>
    </source>
</evidence>
<accession>A0A6M0R9Y8</accession>
<sequence length="81" mass="9448">MQEKDMMNDVLSMLKSSLTKYSGFISETSNQQLRQELQQIRNKDEMSQYNFYKVAEQKGFYKPAAQATPQEIQEVKSQLSC</sequence>
<name>A0A6M0R9Y8_9CLOT</name>
<evidence type="ECO:0000313" key="2">
    <source>
        <dbReference type="Proteomes" id="UP000473885"/>
    </source>
</evidence>
<reference evidence="1 2" key="1">
    <citation type="submission" date="2019-04" db="EMBL/GenBank/DDBJ databases">
        <title>Genome sequencing of Clostridium botulinum Groups I-IV and Clostridium butyricum.</title>
        <authorList>
            <person name="Brunt J."/>
            <person name="Van Vliet A.H.M."/>
            <person name="Stringer S.C."/>
            <person name="Carter A.T."/>
            <person name="Peck M.W."/>
        </authorList>
    </citation>
    <scope>NUCLEOTIDE SEQUENCE [LARGE SCALE GENOMIC DNA]</scope>
    <source>
        <strain evidence="1 2">IFR 18/094</strain>
    </source>
</reference>
<gene>
    <name evidence="1" type="ORF">FDF74_07325</name>
</gene>
<dbReference type="EMBL" id="SXDP01000004">
    <property type="protein sequence ID" value="NEZ47022.1"/>
    <property type="molecule type" value="Genomic_DNA"/>
</dbReference>
<keyword evidence="2" id="KW-1185">Reference proteome</keyword>
<comment type="caution">
    <text evidence="1">The sequence shown here is derived from an EMBL/GenBank/DDBJ whole genome shotgun (WGS) entry which is preliminary data.</text>
</comment>
<dbReference type="Pfam" id="PF07875">
    <property type="entry name" value="Coat_F"/>
    <property type="match status" value="1"/>
</dbReference>
<organism evidence="1 2">
    <name type="scientific">Clostridium niameyense</name>
    <dbReference type="NCBI Taxonomy" id="1622073"/>
    <lineage>
        <taxon>Bacteria</taxon>
        <taxon>Bacillati</taxon>
        <taxon>Bacillota</taxon>
        <taxon>Clostridia</taxon>
        <taxon>Eubacteriales</taxon>
        <taxon>Clostridiaceae</taxon>
        <taxon>Clostridium</taxon>
    </lineage>
</organism>
<keyword evidence="1" id="KW-0946">Virion</keyword>
<dbReference type="Proteomes" id="UP000473885">
    <property type="component" value="Unassembled WGS sequence"/>
</dbReference>
<protein>
    <submittedName>
        <fullName evidence="1">Spore coat protein</fullName>
    </submittedName>
</protein>
<dbReference type="InterPro" id="IPR012851">
    <property type="entry name" value="Spore_coat_CotF-like"/>
</dbReference>
<dbReference type="RefSeq" id="WP_050607983.1">
    <property type="nucleotide sequence ID" value="NZ_CABKUB010000006.1"/>
</dbReference>
<proteinExistence type="predicted"/>
<dbReference type="AlphaFoldDB" id="A0A6M0R9Y8"/>
<keyword evidence="1" id="KW-0167">Capsid protein</keyword>